<name>B9L8P7_NAUPA</name>
<dbReference type="OrthoDB" id="5372830at2"/>
<dbReference type="HOGENOM" id="CLU_1342085_0_0_7"/>
<dbReference type="KEGG" id="nam:NAMH_0589"/>
<proteinExistence type="predicted"/>
<organism evidence="1 2">
    <name type="scientific">Nautilia profundicola (strain ATCC BAA-1463 / DSM 18972 / AmH)</name>
    <dbReference type="NCBI Taxonomy" id="598659"/>
    <lineage>
        <taxon>Bacteria</taxon>
        <taxon>Pseudomonadati</taxon>
        <taxon>Campylobacterota</taxon>
        <taxon>Epsilonproteobacteria</taxon>
        <taxon>Nautiliales</taxon>
        <taxon>Nautiliaceae</taxon>
        <taxon>Nautilia</taxon>
    </lineage>
</organism>
<dbReference type="RefSeq" id="WP_012663912.1">
    <property type="nucleotide sequence ID" value="NC_012115.1"/>
</dbReference>
<accession>B9L8P7</accession>
<evidence type="ECO:0000313" key="2">
    <source>
        <dbReference type="Proteomes" id="UP000000448"/>
    </source>
</evidence>
<protein>
    <submittedName>
        <fullName evidence="1">Uncharacterized protein</fullName>
    </submittedName>
</protein>
<gene>
    <name evidence="1" type="ordered locus">NAMH_0589</name>
</gene>
<dbReference type="EMBL" id="CP001279">
    <property type="protein sequence ID" value="ACM92541.1"/>
    <property type="molecule type" value="Genomic_DNA"/>
</dbReference>
<dbReference type="Proteomes" id="UP000000448">
    <property type="component" value="Chromosome"/>
</dbReference>
<keyword evidence="2" id="KW-1185">Reference proteome</keyword>
<dbReference type="AlphaFoldDB" id="B9L8P7"/>
<dbReference type="InterPro" id="IPR038315">
    <property type="entry name" value="FliS_cochap_sf"/>
</dbReference>
<sequence length="204" mass="23348">MATLPITSYYYPLTYLPSVYNTQPVTFNPEYIENLISLRVTDYFSPTQFATNPLFASVDTFNQNVGILQTAVNSLEKVLTLTDTLKEINNPTQEIIDEYTKEINDILQNTTFDNLNVFNQTLDINGEKVNLSIPLFDPNTQTIEEYTKLVSDKYNSLFETLQNISFTLPIETTFNPYNIYYPTNTLSAYNLSSLTPQTLELLLL</sequence>
<evidence type="ECO:0000313" key="1">
    <source>
        <dbReference type="EMBL" id="ACM92541.1"/>
    </source>
</evidence>
<reference evidence="1 2" key="1">
    <citation type="journal article" date="2009" name="PLoS Genet.">
        <title>Adaptations to submarine hydrothermal environments exemplified by the genome of Nautilia profundicola.</title>
        <authorList>
            <person name="Campbell B.J."/>
            <person name="Smith J.L."/>
            <person name="Hanson T.E."/>
            <person name="Klotz M.G."/>
            <person name="Stein L.Y."/>
            <person name="Lee C.K."/>
            <person name="Wu D."/>
            <person name="Robinson J.M."/>
            <person name="Khouri H.M."/>
            <person name="Eisen J.A."/>
            <person name="Cary S.C."/>
        </authorList>
    </citation>
    <scope>NUCLEOTIDE SEQUENCE [LARGE SCALE GENOMIC DNA]</scope>
    <source>
        <strain evidence="2">ATCC BAA-1463 / DSM 18972 / AmH</strain>
    </source>
</reference>
<dbReference type="STRING" id="598659.NAMH_0589"/>
<dbReference type="Gene3D" id="3.30.1120.180">
    <property type="entry name" value="Flagellar FLiS export co-chaperone, HP1076"/>
    <property type="match status" value="1"/>
</dbReference>